<accession>A0A222VRS3</accession>
<organism evidence="1 2">
    <name type="scientific">Prauserella marina</name>
    <dbReference type="NCBI Taxonomy" id="530584"/>
    <lineage>
        <taxon>Bacteria</taxon>
        <taxon>Bacillati</taxon>
        <taxon>Actinomycetota</taxon>
        <taxon>Actinomycetes</taxon>
        <taxon>Pseudonocardiales</taxon>
        <taxon>Pseudonocardiaceae</taxon>
        <taxon>Prauserella</taxon>
    </lineage>
</organism>
<reference evidence="1 2" key="1">
    <citation type="submission" date="2016-10" db="EMBL/GenBank/DDBJ databases">
        <authorList>
            <person name="de Groot N.N."/>
        </authorList>
    </citation>
    <scope>NUCLEOTIDE SEQUENCE [LARGE SCALE GENOMIC DNA]</scope>
    <source>
        <strain evidence="1 2">CGMCC 4.5506</strain>
    </source>
</reference>
<proteinExistence type="predicted"/>
<gene>
    <name evidence="1" type="ORF">SAMN05421630_110206</name>
</gene>
<sequence length="135" mass="14822">MTRVEAWYDPDQEEAVPLTGQPDVDALLDRMLAEATQENVRVQADLHYRSDDGEAILQVGMGSDTGFVGYINDTDRVISSNGTTDPGDVSFDYMTHERVVPATSLVSITAVRQVVHTFTQSPLTRPQGPITWVAV</sequence>
<dbReference type="Proteomes" id="UP000199494">
    <property type="component" value="Unassembled WGS sequence"/>
</dbReference>
<keyword evidence="2" id="KW-1185">Reference proteome</keyword>
<dbReference type="RefSeq" id="WP_091808830.1">
    <property type="nucleotide sequence ID" value="NZ_CP016353.1"/>
</dbReference>
<dbReference type="Pfam" id="PF14430">
    <property type="entry name" value="Imm1"/>
    <property type="match status" value="1"/>
</dbReference>
<evidence type="ECO:0000313" key="2">
    <source>
        <dbReference type="Proteomes" id="UP000199494"/>
    </source>
</evidence>
<dbReference type="InterPro" id="IPR025680">
    <property type="entry name" value="DddI"/>
</dbReference>
<evidence type="ECO:0000313" key="1">
    <source>
        <dbReference type="EMBL" id="SDD61311.1"/>
    </source>
</evidence>
<dbReference type="KEGG" id="pmad:BAY61_18235"/>
<dbReference type="OrthoDB" id="5185958at2"/>
<dbReference type="EMBL" id="FMZE01000010">
    <property type="protein sequence ID" value="SDD61311.1"/>
    <property type="molecule type" value="Genomic_DNA"/>
</dbReference>
<dbReference type="AlphaFoldDB" id="A0A222VRS3"/>
<protein>
    <submittedName>
        <fullName evidence="1">Immunity protein Imm1</fullName>
    </submittedName>
</protein>
<name>A0A222VRS3_9PSEU</name>